<dbReference type="EMBL" id="KU189283">
    <property type="protein sequence ID" value="AMD08903.1"/>
    <property type="molecule type" value="mRNA"/>
</dbReference>
<evidence type="ECO:0000313" key="2">
    <source>
        <dbReference type="EMBL" id="AMD08903.1"/>
    </source>
</evidence>
<keyword evidence="1" id="KW-0732">Signal</keyword>
<reference evidence="2" key="1">
    <citation type="submission" date="2015-11" db="EMBL/GenBank/DDBJ databases">
        <title>SCPP genes in the gar genome.</title>
        <authorList>
            <person name="Kawasaki K."/>
            <person name="Mikami M."/>
            <person name="Ishiyama M."/>
        </authorList>
    </citation>
    <scope>NUCLEOTIDE SEQUENCE</scope>
</reference>
<organism evidence="2">
    <name type="scientific">Lepisosteus oculatus</name>
    <name type="common">Spotted gar</name>
    <dbReference type="NCBI Taxonomy" id="7918"/>
    <lineage>
        <taxon>Eukaryota</taxon>
        <taxon>Metazoa</taxon>
        <taxon>Chordata</taxon>
        <taxon>Craniata</taxon>
        <taxon>Vertebrata</taxon>
        <taxon>Euteleostomi</taxon>
        <taxon>Actinopterygii</taxon>
        <taxon>Neopterygii</taxon>
        <taxon>Holostei</taxon>
        <taxon>Semionotiformes</taxon>
        <taxon>Lepisosteidae</taxon>
        <taxon>Lepisosteus</taxon>
    </lineage>
</organism>
<evidence type="ECO:0000256" key="1">
    <source>
        <dbReference type="SAM" id="SignalP"/>
    </source>
</evidence>
<accession>A0A125R3L5</accession>
<sequence>MKTALFLMLLIGLSIALPIKEEHHREARASSGLNPVGVPSPISSTTSYLSKILDMVQTLLTLLGR</sequence>
<gene>
    <name evidence="2" type="primary">scpp3c</name>
</gene>
<feature type="chain" id="PRO_5007179443" evidence="1">
    <location>
        <begin position="17"/>
        <end position="65"/>
    </location>
</feature>
<protein>
    <submittedName>
        <fullName evidence="2">Secretory calcium-binding phosphosphoprotein 3c</fullName>
    </submittedName>
</protein>
<name>A0A125R3L5_LEPOC</name>
<dbReference type="AlphaFoldDB" id="A0A125R3L5"/>
<feature type="signal peptide" evidence="1">
    <location>
        <begin position="1"/>
        <end position="16"/>
    </location>
</feature>
<proteinExistence type="evidence at transcript level"/>